<dbReference type="Gene3D" id="1.20.58.390">
    <property type="entry name" value="Neurotransmitter-gated ion-channel transmembrane domain"/>
    <property type="match status" value="1"/>
</dbReference>
<reference evidence="2" key="1">
    <citation type="submission" date="2023-10" db="EMBL/GenBank/DDBJ databases">
        <title>Genome assemblies of two species of porcelain crab, Petrolisthes cinctipes and Petrolisthes manimaculis (Anomura: Porcellanidae).</title>
        <authorList>
            <person name="Angst P."/>
        </authorList>
    </citation>
    <scope>NUCLEOTIDE SEQUENCE</scope>
    <source>
        <strain evidence="2">PB745_01</strain>
        <tissue evidence="2">Gill</tissue>
    </source>
</reference>
<name>A0AAE1EH30_PETCI</name>
<organism evidence="2 3">
    <name type="scientific">Petrolisthes cinctipes</name>
    <name type="common">Flat porcelain crab</name>
    <dbReference type="NCBI Taxonomy" id="88211"/>
    <lineage>
        <taxon>Eukaryota</taxon>
        <taxon>Metazoa</taxon>
        <taxon>Ecdysozoa</taxon>
        <taxon>Arthropoda</taxon>
        <taxon>Crustacea</taxon>
        <taxon>Multicrustacea</taxon>
        <taxon>Malacostraca</taxon>
        <taxon>Eumalacostraca</taxon>
        <taxon>Eucarida</taxon>
        <taxon>Decapoda</taxon>
        <taxon>Pleocyemata</taxon>
        <taxon>Anomura</taxon>
        <taxon>Galatheoidea</taxon>
        <taxon>Porcellanidae</taxon>
        <taxon>Petrolisthes</taxon>
    </lineage>
</organism>
<dbReference type="InterPro" id="IPR038050">
    <property type="entry name" value="Neuro_actylchol_rec"/>
</dbReference>
<dbReference type="GO" id="GO:0005216">
    <property type="term" value="F:monoatomic ion channel activity"/>
    <property type="evidence" value="ECO:0007669"/>
    <property type="project" value="InterPro"/>
</dbReference>
<evidence type="ECO:0000256" key="1">
    <source>
        <dbReference type="SAM" id="Phobius"/>
    </source>
</evidence>
<feature type="transmembrane region" description="Helical" evidence="1">
    <location>
        <begin position="24"/>
        <end position="48"/>
    </location>
</feature>
<evidence type="ECO:0000313" key="2">
    <source>
        <dbReference type="EMBL" id="KAK3850948.1"/>
    </source>
</evidence>
<dbReference type="Proteomes" id="UP001286313">
    <property type="component" value="Unassembled WGS sequence"/>
</dbReference>
<feature type="transmembrane region" description="Helical" evidence="1">
    <location>
        <begin position="88"/>
        <end position="109"/>
    </location>
</feature>
<dbReference type="SUPFAM" id="SSF90112">
    <property type="entry name" value="Neurotransmitter-gated ion-channel transmembrane pore"/>
    <property type="match status" value="1"/>
</dbReference>
<keyword evidence="1" id="KW-1133">Transmembrane helix</keyword>
<dbReference type="EMBL" id="JAWQEG010008121">
    <property type="protein sequence ID" value="KAK3850948.1"/>
    <property type="molecule type" value="Genomic_DNA"/>
</dbReference>
<dbReference type="InterPro" id="IPR006028">
    <property type="entry name" value="GABAA/Glycine_rcpt"/>
</dbReference>
<accession>A0AAE1EH30</accession>
<keyword evidence="1" id="KW-0812">Transmembrane</keyword>
<sequence>MLVLYTLFSNTSDALPVTAYVKMIDVWFFACIMFLFSVTMVHVLTEYLQTREERRKVMMKVVIKVGEKSTKKIQENYCRGDLPLRVMVWSRTLVLPLAAVIFNVVYWTMLTERPDALSPRD</sequence>
<dbReference type="PRINTS" id="PR00253">
    <property type="entry name" value="GABAARECEPTR"/>
</dbReference>
<dbReference type="AlphaFoldDB" id="A0AAE1EH30"/>
<keyword evidence="3" id="KW-1185">Reference proteome</keyword>
<protein>
    <submittedName>
        <fullName evidence="2">Uncharacterized protein</fullName>
    </submittedName>
</protein>
<dbReference type="GO" id="GO:0004888">
    <property type="term" value="F:transmembrane signaling receptor activity"/>
    <property type="evidence" value="ECO:0007669"/>
    <property type="project" value="InterPro"/>
</dbReference>
<dbReference type="InterPro" id="IPR036719">
    <property type="entry name" value="Neuro-gated_channel_TM_sf"/>
</dbReference>
<gene>
    <name evidence="2" type="ORF">Pcinc_042369</name>
</gene>
<evidence type="ECO:0000313" key="3">
    <source>
        <dbReference type="Proteomes" id="UP001286313"/>
    </source>
</evidence>
<dbReference type="GO" id="GO:0016020">
    <property type="term" value="C:membrane"/>
    <property type="evidence" value="ECO:0007669"/>
    <property type="project" value="InterPro"/>
</dbReference>
<keyword evidence="1" id="KW-0472">Membrane</keyword>
<proteinExistence type="predicted"/>
<comment type="caution">
    <text evidence="2">The sequence shown here is derived from an EMBL/GenBank/DDBJ whole genome shotgun (WGS) entry which is preliminary data.</text>
</comment>